<keyword evidence="3" id="KW-1185">Reference proteome</keyword>
<dbReference type="InterPro" id="IPR036514">
    <property type="entry name" value="SGNH_hydro_sf"/>
</dbReference>
<evidence type="ECO:0000313" key="2">
    <source>
        <dbReference type="EMBL" id="BAO31316.1"/>
    </source>
</evidence>
<protein>
    <submittedName>
        <fullName evidence="2">GDSL-like Lipase/Acylhydrolase domain protein</fullName>
    </submittedName>
</protein>
<dbReference type="RefSeq" id="WP_041101127.1">
    <property type="nucleotide sequence ID" value="NZ_AP012547.1"/>
</dbReference>
<proteinExistence type="predicted"/>
<evidence type="ECO:0000259" key="1">
    <source>
        <dbReference type="Pfam" id="PF13472"/>
    </source>
</evidence>
<feature type="domain" description="SGNH hydrolase-type esterase" evidence="1">
    <location>
        <begin position="49"/>
        <end position="220"/>
    </location>
</feature>
<dbReference type="CDD" id="cd01836">
    <property type="entry name" value="FeeA_FeeB_like"/>
    <property type="match status" value="1"/>
</dbReference>
<dbReference type="HOGENOM" id="CLU_050180_2_1_4"/>
<dbReference type="EMBL" id="AP012547">
    <property type="protein sequence ID" value="BAO31316.1"/>
    <property type="molecule type" value="Genomic_DNA"/>
</dbReference>
<reference evidence="2 3" key="1">
    <citation type="journal article" date="2014" name="Syst. Appl. Microbiol.">
        <title>Complete genomes of freshwater sulfur oxidizers Sulfuricella denitrificans skB26 and Sulfuritalea hydrogenivorans sk43H: genetic insights into the sulfur oxidation pathway of betaproteobacteria.</title>
        <authorList>
            <person name="Watanabe T."/>
            <person name="Kojima H."/>
            <person name="Fukui M."/>
        </authorList>
    </citation>
    <scope>NUCLEOTIDE SEQUENCE [LARGE SCALE GENOMIC DNA]</scope>
    <source>
        <strain evidence="2">DSM22779</strain>
    </source>
</reference>
<dbReference type="STRING" id="1223802.SUTH_03546"/>
<gene>
    <name evidence="2" type="ORF">SUTH_03546</name>
</gene>
<dbReference type="Gene3D" id="3.40.50.1110">
    <property type="entry name" value="SGNH hydrolase"/>
    <property type="match status" value="1"/>
</dbReference>
<dbReference type="KEGG" id="shd:SUTH_03546"/>
<dbReference type="GO" id="GO:0016788">
    <property type="term" value="F:hydrolase activity, acting on ester bonds"/>
    <property type="evidence" value="ECO:0007669"/>
    <property type="project" value="UniProtKB-ARBA"/>
</dbReference>
<name>W0SKC6_9PROT</name>
<evidence type="ECO:0000313" key="3">
    <source>
        <dbReference type="Proteomes" id="UP000031637"/>
    </source>
</evidence>
<accession>W0SKC6</accession>
<dbReference type="SUPFAM" id="SSF52266">
    <property type="entry name" value="SGNH hydrolase"/>
    <property type="match status" value="1"/>
</dbReference>
<keyword evidence="2" id="KW-0378">Hydrolase</keyword>
<dbReference type="AlphaFoldDB" id="W0SKC6"/>
<dbReference type="InterPro" id="IPR013830">
    <property type="entry name" value="SGNH_hydro"/>
</dbReference>
<organism evidence="2 3">
    <name type="scientific">Sulfuritalea hydrogenivorans sk43H</name>
    <dbReference type="NCBI Taxonomy" id="1223802"/>
    <lineage>
        <taxon>Bacteria</taxon>
        <taxon>Pseudomonadati</taxon>
        <taxon>Pseudomonadota</taxon>
        <taxon>Betaproteobacteria</taxon>
        <taxon>Nitrosomonadales</taxon>
        <taxon>Sterolibacteriaceae</taxon>
        <taxon>Sulfuritalea</taxon>
    </lineage>
</organism>
<dbReference type="Proteomes" id="UP000031637">
    <property type="component" value="Chromosome"/>
</dbReference>
<dbReference type="OrthoDB" id="9804395at2"/>
<dbReference type="Pfam" id="PF13472">
    <property type="entry name" value="Lipase_GDSL_2"/>
    <property type="match status" value="1"/>
</dbReference>
<sequence length="238" mass="25659">MRHALATVLLGPVLLAQGRRVRRTVPVLPEADGPREGEVGSGTPLRLLILGDSAAAGVGAPTQDEALSGQLAVSLAPTFRLRWKLLAFTGATTADMLDHLRGLPAETFDVVVTSLGVNDVTGRVSLAAWRRAQRELIAVLQARFGARHLLLSGLPPMHRFPALPQPLRWYVGSRARDFNRVLAKVAASRPGCEFLALGHEMMDAPAMAGDGFHPGPPIYALWAREAACRIVQRMEQTT</sequence>